<dbReference type="InterPro" id="IPR050445">
    <property type="entry name" value="Bact_polysacc_biosynth/exp"/>
</dbReference>
<dbReference type="RefSeq" id="WP_150887062.1">
    <property type="nucleotide sequence ID" value="NZ_CP032452.1"/>
</dbReference>
<dbReference type="EMBL" id="CP032452">
    <property type="protein sequence ID" value="QEZ70114.1"/>
    <property type="molecule type" value="Genomic_DNA"/>
</dbReference>
<feature type="transmembrane region" description="Helical" evidence="7">
    <location>
        <begin position="173"/>
        <end position="194"/>
    </location>
</feature>
<evidence type="ECO:0000256" key="1">
    <source>
        <dbReference type="ARBA" id="ARBA00004651"/>
    </source>
</evidence>
<dbReference type="GO" id="GO:0005886">
    <property type="term" value="C:plasma membrane"/>
    <property type="evidence" value="ECO:0007669"/>
    <property type="project" value="UniProtKB-SubCell"/>
</dbReference>
<evidence type="ECO:0000256" key="7">
    <source>
        <dbReference type="SAM" id="Phobius"/>
    </source>
</evidence>
<evidence type="ECO:0000256" key="4">
    <source>
        <dbReference type="ARBA" id="ARBA00022692"/>
    </source>
</evidence>
<evidence type="ECO:0000256" key="5">
    <source>
        <dbReference type="ARBA" id="ARBA00022989"/>
    </source>
</evidence>
<dbReference type="Proteomes" id="UP000326961">
    <property type="component" value="Chromosome"/>
</dbReference>
<name>A0A5P3XIC5_PARBF</name>
<reference evidence="10 11" key="1">
    <citation type="submission" date="2018-09" db="EMBL/GenBank/DDBJ databases">
        <title>A clostridial neurotoxin that targets Anopheles mosquitoes.</title>
        <authorList>
            <person name="Contreras E."/>
            <person name="Masuyer G."/>
            <person name="Qureshi N."/>
            <person name="Chawla S."/>
            <person name="Lim H.L."/>
            <person name="Chen J."/>
            <person name="Stenmark P."/>
            <person name="Gill S."/>
        </authorList>
    </citation>
    <scope>NUCLEOTIDE SEQUENCE [LARGE SCALE GENOMIC DNA]</scope>
    <source>
        <strain evidence="10 11">Cbm</strain>
    </source>
</reference>
<feature type="domain" description="Tyrosine-protein kinase G-rich" evidence="9">
    <location>
        <begin position="143"/>
        <end position="193"/>
    </location>
</feature>
<evidence type="ECO:0000256" key="6">
    <source>
        <dbReference type="ARBA" id="ARBA00023136"/>
    </source>
</evidence>
<keyword evidence="6 7" id="KW-0472">Membrane</keyword>
<accession>A0A5P3XIC5</accession>
<dbReference type="Pfam" id="PF13807">
    <property type="entry name" value="GNVR"/>
    <property type="match status" value="1"/>
</dbReference>
<evidence type="ECO:0000313" key="11">
    <source>
        <dbReference type="Proteomes" id="UP000326961"/>
    </source>
</evidence>
<dbReference type="InterPro" id="IPR032807">
    <property type="entry name" value="GNVR"/>
</dbReference>
<evidence type="ECO:0000313" key="10">
    <source>
        <dbReference type="EMBL" id="QEZ70114.1"/>
    </source>
</evidence>
<evidence type="ECO:0000256" key="3">
    <source>
        <dbReference type="ARBA" id="ARBA00022475"/>
    </source>
</evidence>
<keyword evidence="3" id="KW-1003">Cell membrane</keyword>
<keyword evidence="4 7" id="KW-0812">Transmembrane</keyword>
<protein>
    <submittedName>
        <fullName evidence="10">Capsular biosynthesis protein</fullName>
    </submittedName>
</protein>
<organism evidence="10 11">
    <name type="scientific">Paraclostridium bifermentans</name>
    <name type="common">Clostridium bifermentans</name>
    <dbReference type="NCBI Taxonomy" id="1490"/>
    <lineage>
        <taxon>Bacteria</taxon>
        <taxon>Bacillati</taxon>
        <taxon>Bacillota</taxon>
        <taxon>Clostridia</taxon>
        <taxon>Peptostreptococcales</taxon>
        <taxon>Peptostreptococcaceae</taxon>
        <taxon>Paraclostridium</taxon>
    </lineage>
</organism>
<feature type="transmembrane region" description="Helical" evidence="7">
    <location>
        <begin position="20"/>
        <end position="40"/>
    </location>
</feature>
<dbReference type="Pfam" id="PF02706">
    <property type="entry name" value="Wzz"/>
    <property type="match status" value="1"/>
</dbReference>
<proteinExistence type="inferred from homology"/>
<sequence length="208" mass="23064">MEDNIGIKGYLQIIKRRSWIIFLITFIAIFVSAGVSFFGVNPVYEANTTLLVDINKKTGSEMITTEQLSVSEKLAVTYGEIIKSKSVLNEVEDSLDLKCGYEELSDKVNVSSINKTQIISVSVQDTNPKRATDIANAIPTAFQQEVKRITQANDVKVIDKAVVPNQPIKPNKATIIAISAILGIMISLFIIFLLEYIRPKEGVKKNDK</sequence>
<gene>
    <name evidence="10" type="ORF">D4A35_14885</name>
</gene>
<dbReference type="AlphaFoldDB" id="A0A5P3XIC5"/>
<dbReference type="InterPro" id="IPR003856">
    <property type="entry name" value="LPS_length_determ_N"/>
</dbReference>
<evidence type="ECO:0000259" key="9">
    <source>
        <dbReference type="Pfam" id="PF13807"/>
    </source>
</evidence>
<comment type="subcellular location">
    <subcellularLocation>
        <location evidence="1">Cell membrane</location>
        <topology evidence="1">Multi-pass membrane protein</topology>
    </subcellularLocation>
</comment>
<comment type="similarity">
    <text evidence="2">Belongs to the CpsC/CapA family.</text>
</comment>
<evidence type="ECO:0000259" key="8">
    <source>
        <dbReference type="Pfam" id="PF02706"/>
    </source>
</evidence>
<evidence type="ECO:0000256" key="2">
    <source>
        <dbReference type="ARBA" id="ARBA00006683"/>
    </source>
</evidence>
<dbReference type="PANTHER" id="PTHR32309:SF13">
    <property type="entry name" value="FERRIC ENTEROBACTIN TRANSPORT PROTEIN FEPE"/>
    <property type="match status" value="1"/>
</dbReference>
<feature type="domain" description="Polysaccharide chain length determinant N-terminal" evidence="8">
    <location>
        <begin position="4"/>
        <end position="93"/>
    </location>
</feature>
<keyword evidence="5 7" id="KW-1133">Transmembrane helix</keyword>
<dbReference type="PANTHER" id="PTHR32309">
    <property type="entry name" value="TYROSINE-PROTEIN KINASE"/>
    <property type="match status" value="1"/>
</dbReference>
<dbReference type="GO" id="GO:0004713">
    <property type="term" value="F:protein tyrosine kinase activity"/>
    <property type="evidence" value="ECO:0007669"/>
    <property type="project" value="TreeGrafter"/>
</dbReference>